<protein>
    <submittedName>
        <fullName evidence="2">ABC-type uncharacterized transport system, periplasmic component</fullName>
    </submittedName>
    <submittedName>
        <fullName evidence="1">Peptide ABC transporter substrate-binding protein</fullName>
    </submittedName>
</protein>
<dbReference type="GeneID" id="66349252"/>
<dbReference type="STRING" id="148814.APS55_04550"/>
<gene>
    <name evidence="1" type="ORF">APS55_04550</name>
    <name evidence="2" type="ORF">RZ78_06230</name>
</gene>
<organism evidence="2 3">
    <name type="scientific">Apilactobacillus kunkeei</name>
    <dbReference type="NCBI Taxonomy" id="148814"/>
    <lineage>
        <taxon>Bacteria</taxon>
        <taxon>Bacillati</taxon>
        <taxon>Bacillota</taxon>
        <taxon>Bacilli</taxon>
        <taxon>Lactobacillales</taxon>
        <taxon>Lactobacillaceae</taxon>
        <taxon>Apilactobacillus</taxon>
    </lineage>
</organism>
<dbReference type="NCBIfam" id="NF041285">
    <property type="entry name" value="ABC_SBP_TrpX"/>
    <property type="match status" value="1"/>
</dbReference>
<reference evidence="2 3" key="1">
    <citation type="journal article" date="2015" name="Genome Biol. Evol.">
        <title>Functionally Structured Genomes in Lactobacillus kunkeei Colonizing the Honey Crop and Food Products of Honeybees and Stingless Bees.</title>
        <authorList>
            <person name="Tamarit D."/>
            <person name="Ellegaard K.M."/>
            <person name="Wikander J."/>
            <person name="Olofsson T."/>
            <person name="Vasquez A."/>
            <person name="Andersson S.G."/>
        </authorList>
    </citation>
    <scope>NUCLEOTIDE SEQUENCE [LARGE SCALE GENOMIC DNA]</scope>
    <source>
        <strain evidence="2 3">LMbo</strain>
    </source>
</reference>
<dbReference type="InterPro" id="IPR047776">
    <property type="entry name" value="ABC_SBP_TrpX-like"/>
</dbReference>
<dbReference type="Proteomes" id="UP000067203">
    <property type="component" value="Chromosome"/>
</dbReference>
<evidence type="ECO:0000313" key="1">
    <source>
        <dbReference type="EMBL" id="ALJ31542.1"/>
    </source>
</evidence>
<reference evidence="1 4" key="3">
    <citation type="journal article" date="2016" name="PeerJ">
        <title>Genome sequencing and analysis of the first complete genome of Lactobacillus kunkeei strain MP2, an Apis mellifera gut isolate.</title>
        <authorList>
            <person name="Asenjo F."/>
            <person name="Olmos A."/>
            <person name="Henriquez-Piskulich P."/>
            <person name="Polanco V."/>
            <person name="Aldea P."/>
            <person name="Ugalde J.A."/>
            <person name="Trombert A.N."/>
        </authorList>
    </citation>
    <scope>NUCLEOTIDE SEQUENCE [LARGE SCALE GENOMIC DNA]</scope>
    <source>
        <strain evidence="1 4">MP2</strain>
    </source>
</reference>
<dbReference type="EMBL" id="JXDF01000018">
    <property type="protein sequence ID" value="KPN81655.1"/>
    <property type="molecule type" value="Genomic_DNA"/>
</dbReference>
<dbReference type="PATRIC" id="fig|148814.13.peg.1061"/>
<dbReference type="Pfam" id="PF04392">
    <property type="entry name" value="ABC_sub_bind"/>
    <property type="match status" value="1"/>
</dbReference>
<dbReference type="RefSeq" id="WP_034531438.1">
    <property type="nucleotide sequence ID" value="NZ_BAABVW010000030.1"/>
</dbReference>
<dbReference type="InterPro" id="IPR007487">
    <property type="entry name" value="ABC_transpt-TYRBP-like"/>
</dbReference>
<dbReference type="InterPro" id="IPR028082">
    <property type="entry name" value="Peripla_BP_I"/>
</dbReference>
<sequence>MKRLYTVIFVLVVLLGFGFYQEKQPHKISRDHTPTVGILQLTEHPALDAIHKGIIDGLKESGYIPGKNINIDFQNAEGDQGNLKTMSSKFATENVDMSIGITTPSAQVLANTVKNAPLILGAITDPKSAGLVDSNEHPGRQVTGVSDFPPMKEELKLIKEIMPNLHTLGVIYTSSDDSATSQYHQFVELCKKEHVNVKGYSISNTNDLNQVATQMVQNVDAVYVPNDNTVASAIQTLVNVANTKNVPVFPTASTVVKQGALATIGLNQYKLGVQTGKMAARVLKGANPADMPIEKLSHGDLAINLGQAKKLGIKIPDYLLKEAKRNGVIYK</sequence>
<dbReference type="eggNOG" id="COG2984">
    <property type="taxonomic scope" value="Bacteria"/>
</dbReference>
<dbReference type="PANTHER" id="PTHR35271">
    <property type="entry name" value="ABC TRANSPORTER, SUBSTRATE-BINDING LIPOPROTEIN-RELATED"/>
    <property type="match status" value="1"/>
</dbReference>
<dbReference type="SUPFAM" id="SSF53822">
    <property type="entry name" value="Periplasmic binding protein-like I"/>
    <property type="match status" value="1"/>
</dbReference>
<dbReference type="Gene3D" id="3.40.50.2300">
    <property type="match status" value="2"/>
</dbReference>
<dbReference type="OrthoDB" id="9776955at2"/>
<proteinExistence type="predicted"/>
<dbReference type="PANTHER" id="PTHR35271:SF1">
    <property type="entry name" value="ABC TRANSPORTER, SUBSTRATE-BINDING LIPOPROTEIN"/>
    <property type="match status" value="1"/>
</dbReference>
<name>A0A087EPD9_9LACO</name>
<accession>A0A087EPD9</accession>
<dbReference type="CDD" id="cd06325">
    <property type="entry name" value="PBP1_ABC_unchar_transporter"/>
    <property type="match status" value="1"/>
</dbReference>
<dbReference type="EMBL" id="CP012920">
    <property type="protein sequence ID" value="ALJ31542.1"/>
    <property type="molecule type" value="Genomic_DNA"/>
</dbReference>
<dbReference type="AlphaFoldDB" id="A0A087EPD9"/>
<reference evidence="4" key="2">
    <citation type="submission" date="2015-10" db="EMBL/GenBank/DDBJ databases">
        <title>Bioinformatic analysis of the first complete genome sequence of Lactobacillus kunkeei strain MP2, an Apis mellifera gut isolate.</title>
        <authorList>
            <person name="Asenjo F."/>
            <person name="Olmos A."/>
            <person name="Henriquez-Piskulich P."/>
            <person name="Aldea P."/>
            <person name="Ugalde J.A."/>
            <person name="Trombert A.N."/>
        </authorList>
    </citation>
    <scope>NUCLEOTIDE SEQUENCE [LARGE SCALE GENOMIC DNA]</scope>
    <source>
        <strain evidence="4">MP2</strain>
    </source>
</reference>
<evidence type="ECO:0000313" key="2">
    <source>
        <dbReference type="EMBL" id="KPN81655.1"/>
    </source>
</evidence>
<evidence type="ECO:0000313" key="4">
    <source>
        <dbReference type="Proteomes" id="UP000067203"/>
    </source>
</evidence>
<dbReference type="KEGG" id="lku:APS55_04550"/>
<evidence type="ECO:0000313" key="3">
    <source>
        <dbReference type="Proteomes" id="UP000050269"/>
    </source>
</evidence>
<dbReference type="Proteomes" id="UP000050269">
    <property type="component" value="Unassembled WGS sequence"/>
</dbReference>